<evidence type="ECO:0000313" key="2">
    <source>
        <dbReference type="Proteomes" id="UP000031443"/>
    </source>
</evidence>
<accession>M7BJ40</accession>
<evidence type="ECO:0000313" key="1">
    <source>
        <dbReference type="EMBL" id="EMP37209.1"/>
    </source>
</evidence>
<reference evidence="2" key="1">
    <citation type="journal article" date="2013" name="Nat. Genet.">
        <title>The draft genomes of soft-shell turtle and green sea turtle yield insights into the development and evolution of the turtle-specific body plan.</title>
        <authorList>
            <person name="Wang Z."/>
            <person name="Pascual-Anaya J."/>
            <person name="Zadissa A."/>
            <person name="Li W."/>
            <person name="Niimura Y."/>
            <person name="Huang Z."/>
            <person name="Li C."/>
            <person name="White S."/>
            <person name="Xiong Z."/>
            <person name="Fang D."/>
            <person name="Wang B."/>
            <person name="Ming Y."/>
            <person name="Chen Y."/>
            <person name="Zheng Y."/>
            <person name="Kuraku S."/>
            <person name="Pignatelli M."/>
            <person name="Herrero J."/>
            <person name="Beal K."/>
            <person name="Nozawa M."/>
            <person name="Li Q."/>
            <person name="Wang J."/>
            <person name="Zhang H."/>
            <person name="Yu L."/>
            <person name="Shigenobu S."/>
            <person name="Wang J."/>
            <person name="Liu J."/>
            <person name="Flicek P."/>
            <person name="Searle S."/>
            <person name="Wang J."/>
            <person name="Kuratani S."/>
            <person name="Yin Y."/>
            <person name="Aken B."/>
            <person name="Zhang G."/>
            <person name="Irie N."/>
        </authorList>
    </citation>
    <scope>NUCLEOTIDE SEQUENCE [LARGE SCALE GENOMIC DNA]</scope>
</reference>
<gene>
    <name evidence="1" type="ORF">UY3_05594</name>
</gene>
<organism evidence="1 2">
    <name type="scientific">Chelonia mydas</name>
    <name type="common">Green sea-turtle</name>
    <name type="synonym">Chelonia agassizi</name>
    <dbReference type="NCBI Taxonomy" id="8469"/>
    <lineage>
        <taxon>Eukaryota</taxon>
        <taxon>Metazoa</taxon>
        <taxon>Chordata</taxon>
        <taxon>Craniata</taxon>
        <taxon>Vertebrata</taxon>
        <taxon>Euteleostomi</taxon>
        <taxon>Archelosauria</taxon>
        <taxon>Testudinata</taxon>
        <taxon>Testudines</taxon>
        <taxon>Cryptodira</taxon>
        <taxon>Durocryptodira</taxon>
        <taxon>Americhelydia</taxon>
        <taxon>Chelonioidea</taxon>
        <taxon>Cheloniidae</taxon>
        <taxon>Chelonia</taxon>
    </lineage>
</organism>
<protein>
    <submittedName>
        <fullName evidence="1">Uncharacterized protein</fullName>
    </submittedName>
</protein>
<dbReference type="AlphaFoldDB" id="M7BJ40"/>
<dbReference type="EMBL" id="KB523027">
    <property type="protein sequence ID" value="EMP37209.1"/>
    <property type="molecule type" value="Genomic_DNA"/>
</dbReference>
<keyword evidence="2" id="KW-1185">Reference proteome</keyword>
<name>M7BJ40_CHEMY</name>
<dbReference type="Proteomes" id="UP000031443">
    <property type="component" value="Unassembled WGS sequence"/>
</dbReference>
<proteinExistence type="predicted"/>
<sequence length="105" mass="11725">MGAVGSGAGQGMCWMPFPQPPLAWSSEPRPMRTAIGRTCGRSRLTGFRWEGYDRYRGSGGSDSCSGRHKEDDWMWKLRYVHDPGGGTCVLELPVTQLLAQLYYHT</sequence>